<dbReference type="Gene3D" id="1.20.1430.10">
    <property type="entry name" value="Families 57/38 glycoside transferase, middle domain"/>
    <property type="match status" value="1"/>
</dbReference>
<dbReference type="InterPro" id="IPR028995">
    <property type="entry name" value="Glyco_hydro_57/38_cen_sf"/>
</dbReference>
<evidence type="ECO:0000259" key="5">
    <source>
        <dbReference type="Pfam" id="PF09210"/>
    </source>
</evidence>
<accession>A0A975F0B9</accession>
<organism evidence="6 7">
    <name type="scientific">Treponema parvum</name>
    <dbReference type="NCBI Taxonomy" id="138851"/>
    <lineage>
        <taxon>Bacteria</taxon>
        <taxon>Pseudomonadati</taxon>
        <taxon>Spirochaetota</taxon>
        <taxon>Spirochaetia</taxon>
        <taxon>Spirochaetales</taxon>
        <taxon>Treponemataceae</taxon>
        <taxon>Treponema</taxon>
    </lineage>
</organism>
<dbReference type="Pfam" id="PF03065">
    <property type="entry name" value="Glyco_hydro_57"/>
    <property type="match status" value="1"/>
</dbReference>
<feature type="domain" description="1,4-alpha-glucan branching enzyme C-terminal" evidence="5">
    <location>
        <begin position="433"/>
        <end position="531"/>
    </location>
</feature>
<evidence type="ECO:0000259" key="4">
    <source>
        <dbReference type="Pfam" id="PF03065"/>
    </source>
</evidence>
<dbReference type="InterPro" id="IPR027291">
    <property type="entry name" value="Glyco_hydro_38_N_sf"/>
</dbReference>
<keyword evidence="2 3" id="KW-0119">Carbohydrate metabolism</keyword>
<dbReference type="RefSeq" id="WP_210116649.1">
    <property type="nucleotide sequence ID" value="NZ_CP054257.1"/>
</dbReference>
<dbReference type="Pfam" id="PF09210">
    <property type="entry name" value="BE_C"/>
    <property type="match status" value="1"/>
</dbReference>
<dbReference type="InterPro" id="IPR015293">
    <property type="entry name" value="BE_C"/>
</dbReference>
<gene>
    <name evidence="6" type="ORF">HRI96_06845</name>
</gene>
<dbReference type="PANTHER" id="PTHR41695">
    <property type="entry name" value="1,4-ALPHA-GLUCAN BRANCHING ENZYME RV3031-RELATED"/>
    <property type="match status" value="1"/>
</dbReference>
<dbReference type="InterPro" id="IPR004300">
    <property type="entry name" value="Glyco_hydro_57_N"/>
</dbReference>
<dbReference type="PANTHER" id="PTHR41695:SF1">
    <property type="entry name" value="1,4-ALPHA-GLUCAN BRANCHING ENZYME TK1436"/>
    <property type="match status" value="1"/>
</dbReference>
<dbReference type="Proteomes" id="UP000671995">
    <property type="component" value="Chromosome"/>
</dbReference>
<dbReference type="EMBL" id="CP054257">
    <property type="protein sequence ID" value="QTQ11935.1"/>
    <property type="molecule type" value="Genomic_DNA"/>
</dbReference>
<dbReference type="SUPFAM" id="SSF88713">
    <property type="entry name" value="Glycoside hydrolase/deacetylase"/>
    <property type="match status" value="1"/>
</dbReference>
<reference evidence="6" key="2">
    <citation type="journal article" date="2021" name="Microbiol. Resour. Announc.">
        <title>Complete Genome Sequences of Three Human Oral Treponema parvum Isolates.</title>
        <authorList>
            <person name="Zeng H."/>
            <person name="Watt R.M."/>
        </authorList>
    </citation>
    <scope>NUCLEOTIDE SEQUENCE</scope>
    <source>
        <strain evidence="6">ATCC 700773</strain>
    </source>
</reference>
<dbReference type="InterPro" id="IPR040042">
    <property type="entry name" value="Branching_enz_MT3115-like"/>
</dbReference>
<evidence type="ECO:0000256" key="3">
    <source>
        <dbReference type="RuleBase" id="RU361196"/>
    </source>
</evidence>
<evidence type="ECO:0000256" key="2">
    <source>
        <dbReference type="ARBA" id="ARBA00023277"/>
    </source>
</evidence>
<evidence type="ECO:0000256" key="1">
    <source>
        <dbReference type="ARBA" id="ARBA00006821"/>
    </source>
</evidence>
<protein>
    <submittedName>
        <fullName evidence="6">DUF1957 domain-containing protein</fullName>
    </submittedName>
</protein>
<feature type="domain" description="Glycoside hydrolase family 57 N-terminal" evidence="4">
    <location>
        <begin position="30"/>
        <end position="245"/>
    </location>
</feature>
<dbReference type="InterPro" id="IPR037090">
    <property type="entry name" value="57_glycoside_trans_central"/>
</dbReference>
<sequence length="535" mass="60472">MAQKNLSIILNAQHIYIPLDHKNNESHFVGLFQSISGTYIPLLNMFESLERDCVKFKISMVFSPSLCTMLCDPVIQEKYIEWLDRRIAFGTQEMKRCEYSEPLLAAAKFFLAKAKQDRFDFTEKYEQNLIKHFSLYAAKGFLEILATAATPIFLPYYADLPEAVNAQIETGLYAQKYFFGQSAQGFWLPYLGYTKGLENSLRAYGFQYTVLDSQGLLFSETEPVNGLFTPVRCNNSLSVFGRDTENHITTGEGSFRSAGVYCNTQKDAGFELSIEDLKAFGLSATARQATGFCYWNNTAESALKSKESGGNGRGIYDPQAAYSRAEADALQFLQKKKSRMEAAEKEISVPQLSLVCAYKADDIGTNWLEGAYWLETIIRSAADMGLVISNLSDLLPSDLKLQKIVPYPSAAYGYGYGENLLDSSNSWMMRYVRKATERMIDLAGRFPSDTGLKARLLNLGAREVLLAQSSEWANMIQEENEPDYAEEFFKKCIASFTTVFDSLGSNTVSTEWLTNLERKHSIFPWMNYRIFSRKK</sequence>
<dbReference type="GO" id="GO:0030979">
    <property type="term" value="P:alpha-glucan biosynthetic process"/>
    <property type="evidence" value="ECO:0007669"/>
    <property type="project" value="InterPro"/>
</dbReference>
<name>A0A975F0B9_9SPIR</name>
<dbReference type="GO" id="GO:0003844">
    <property type="term" value="F:1,4-alpha-glucan branching enzyme activity"/>
    <property type="evidence" value="ECO:0007669"/>
    <property type="project" value="InterPro"/>
</dbReference>
<proteinExistence type="inferred from homology"/>
<evidence type="ECO:0000313" key="7">
    <source>
        <dbReference type="Proteomes" id="UP000671995"/>
    </source>
</evidence>
<dbReference type="AlphaFoldDB" id="A0A975F0B9"/>
<reference evidence="6" key="1">
    <citation type="submission" date="2020-05" db="EMBL/GenBank/DDBJ databases">
        <authorList>
            <person name="Zeng H."/>
            <person name="Chan Y.K."/>
            <person name="Watt R.M."/>
        </authorList>
    </citation>
    <scope>NUCLEOTIDE SEQUENCE</scope>
    <source>
        <strain evidence="6">ATCC 700773</strain>
    </source>
</reference>
<evidence type="ECO:0000313" key="6">
    <source>
        <dbReference type="EMBL" id="QTQ11935.1"/>
    </source>
</evidence>
<comment type="similarity">
    <text evidence="1 3">Belongs to the glycosyl hydrolase 57 family.</text>
</comment>
<dbReference type="SUPFAM" id="SSF88688">
    <property type="entry name" value="Families 57/38 glycoside transferase middle domain"/>
    <property type="match status" value="1"/>
</dbReference>
<dbReference type="GO" id="GO:0005576">
    <property type="term" value="C:extracellular region"/>
    <property type="evidence" value="ECO:0007669"/>
    <property type="project" value="TreeGrafter"/>
</dbReference>
<dbReference type="InterPro" id="IPR011330">
    <property type="entry name" value="Glyco_hydro/deAcase_b/a-brl"/>
</dbReference>
<dbReference type="Gene3D" id="3.20.110.10">
    <property type="entry name" value="Glycoside hydrolase 38, N terminal domain"/>
    <property type="match status" value="1"/>
</dbReference>